<dbReference type="EMBL" id="CP031337">
    <property type="protein sequence ID" value="AXK38809.1"/>
    <property type="molecule type" value="Genomic_DNA"/>
</dbReference>
<organism evidence="1 2">
    <name type="scientific">Crenobacter cavernae</name>
    <dbReference type="NCBI Taxonomy" id="2290923"/>
    <lineage>
        <taxon>Bacteria</taxon>
        <taxon>Pseudomonadati</taxon>
        <taxon>Pseudomonadota</taxon>
        <taxon>Betaproteobacteria</taxon>
        <taxon>Neisseriales</taxon>
        <taxon>Neisseriaceae</taxon>
        <taxon>Crenobacter</taxon>
    </lineage>
</organism>
<protein>
    <recommendedName>
        <fullName evidence="3">Heme biosynthesis operon protein HemX</fullName>
    </recommendedName>
</protein>
<dbReference type="KEGG" id="ccah:DWG20_04825"/>
<proteinExistence type="predicted"/>
<evidence type="ECO:0000313" key="2">
    <source>
        <dbReference type="Proteomes" id="UP000254537"/>
    </source>
</evidence>
<gene>
    <name evidence="1" type="ORF">DWG20_04825</name>
</gene>
<dbReference type="PANTHER" id="PTHR38043:SF1">
    <property type="entry name" value="PROTEIN HEMX"/>
    <property type="match status" value="1"/>
</dbReference>
<sequence length="352" mass="38231">MSEIPTAASVDPVPPAAKKTPVNLALIVALAALGVAGWQYYETRQELASVKLQLAQKLAESGGAAKELRGLTEQAISGNRATDAKLARVEDQVALATGQYATLNNMYQELTRGRADWLLSEIEHTLAVASQELQLAGNVSGAIVALENVNSRLDQFDRPQLIALKRAAARDLEALKALPYLDSVGLTVKIDRLMLAVDSLPLAVDNHRLGPAAPRAASPQPATASWWERLTGEIGSSFGELVRIRRMDKPEALLLSPEQGFFLRENLKLRLLDARLALTQRDGNTWRADLTAANTYVERYFDRDAPSTRQWLSGLAELDNAPLDVKLPDLTASLKAARDAQGPQDNARGMTP</sequence>
<dbReference type="InterPro" id="IPR007470">
    <property type="entry name" value="HemX"/>
</dbReference>
<dbReference type="RefSeq" id="WP_115432744.1">
    <property type="nucleotide sequence ID" value="NZ_CP031337.1"/>
</dbReference>
<dbReference type="Proteomes" id="UP000254537">
    <property type="component" value="Chromosome"/>
</dbReference>
<accession>A0A345Y4F7</accession>
<evidence type="ECO:0000313" key="1">
    <source>
        <dbReference type="EMBL" id="AXK38809.1"/>
    </source>
</evidence>
<dbReference type="OrthoDB" id="9787650at2"/>
<dbReference type="PANTHER" id="PTHR38043">
    <property type="entry name" value="PROTEIN HEMX"/>
    <property type="match status" value="1"/>
</dbReference>
<reference evidence="1 2" key="1">
    <citation type="submission" date="2018-07" db="EMBL/GenBank/DDBJ databases">
        <title>Crenobacter cavernae sp. nov., isolated from a karst cave.</title>
        <authorList>
            <person name="Zhu H."/>
        </authorList>
    </citation>
    <scope>NUCLEOTIDE SEQUENCE [LARGE SCALE GENOMIC DNA]</scope>
    <source>
        <strain evidence="1 2">K1W11S-77</strain>
    </source>
</reference>
<dbReference type="AlphaFoldDB" id="A0A345Y4F7"/>
<dbReference type="Pfam" id="PF04375">
    <property type="entry name" value="HemX"/>
    <property type="match status" value="1"/>
</dbReference>
<name>A0A345Y4F7_9NEIS</name>
<evidence type="ECO:0008006" key="3">
    <source>
        <dbReference type="Google" id="ProtNLM"/>
    </source>
</evidence>